<keyword evidence="1" id="KW-0489">Methyltransferase</keyword>
<keyword evidence="2" id="KW-1185">Reference proteome</keyword>
<dbReference type="EC" id="2.1.1.72" evidence="1"/>
<sequence length="190" mass="21980">MNKAKMVKNDEFYTRYEDVVAECEHYDFTGLHVMCPFDDPEWSAFYKYFDDNYERLGLAGLTCTHRTLDGSPSYALVRDGGAPTRRVDLVRDGDFFTLEVNKLMQQCDVVVSNPPFSLWRKIFQNLMEWDMKFLLVGCNMVPAYSNVMPEFMNGNIHLGFTNISEFITDSSLMPINSYWYTNLPSPPPLS</sequence>
<gene>
    <name evidence="1" type="ORF">BRUM_1909</name>
</gene>
<evidence type="ECO:0000313" key="1">
    <source>
        <dbReference type="EMBL" id="KFI85245.1"/>
    </source>
</evidence>
<reference evidence="1 2" key="1">
    <citation type="submission" date="2014-03" db="EMBL/GenBank/DDBJ databases">
        <title>Genomics of Bifidobacteria.</title>
        <authorList>
            <person name="Ventura M."/>
            <person name="Milani C."/>
            <person name="Lugli G.A."/>
        </authorList>
    </citation>
    <scope>NUCLEOTIDE SEQUENCE [LARGE SCALE GENOMIC DNA]</scope>
    <source>
        <strain evidence="1 2">LMG 21811</strain>
    </source>
</reference>
<dbReference type="Proteomes" id="UP000029078">
    <property type="component" value="Unassembled WGS sequence"/>
</dbReference>
<dbReference type="GO" id="GO:0003676">
    <property type="term" value="F:nucleic acid binding"/>
    <property type="evidence" value="ECO:0007669"/>
    <property type="project" value="InterPro"/>
</dbReference>
<protein>
    <submittedName>
        <fullName evidence="1">Putative adenine-specific methyltransferase</fullName>
        <ecNumber evidence="1">2.1.1.72</ecNumber>
    </submittedName>
</protein>
<dbReference type="GO" id="GO:0032259">
    <property type="term" value="P:methylation"/>
    <property type="evidence" value="ECO:0007669"/>
    <property type="project" value="UniProtKB-KW"/>
</dbReference>
<name>A0A087CPP5_BIFRU</name>
<dbReference type="GO" id="GO:0009007">
    <property type="term" value="F:site-specific DNA-methyltransferase (adenine-specific) activity"/>
    <property type="evidence" value="ECO:0007669"/>
    <property type="project" value="UniProtKB-EC"/>
</dbReference>
<dbReference type="AlphaFoldDB" id="A0A087CPP5"/>
<organism evidence="1 2">
    <name type="scientific">Bifidobacterium ruminantium</name>
    <dbReference type="NCBI Taxonomy" id="78346"/>
    <lineage>
        <taxon>Bacteria</taxon>
        <taxon>Bacillati</taxon>
        <taxon>Actinomycetota</taxon>
        <taxon>Actinomycetes</taxon>
        <taxon>Bifidobacteriales</taxon>
        <taxon>Bifidobacteriaceae</taxon>
        <taxon>Bifidobacterium</taxon>
    </lineage>
</organism>
<dbReference type="PROSITE" id="PS00092">
    <property type="entry name" value="N6_MTASE"/>
    <property type="match status" value="1"/>
</dbReference>
<comment type="caution">
    <text evidence="1">The sequence shown here is derived from an EMBL/GenBank/DDBJ whole genome shotgun (WGS) entry which is preliminary data.</text>
</comment>
<dbReference type="STRING" id="78346.BRUM_1909"/>
<dbReference type="Pfam" id="PF13651">
    <property type="entry name" value="EcoRI_methylase"/>
    <property type="match status" value="1"/>
</dbReference>
<proteinExistence type="predicted"/>
<keyword evidence="1" id="KW-0808">Transferase</keyword>
<dbReference type="EMBL" id="JGZL01000018">
    <property type="protein sequence ID" value="KFI85245.1"/>
    <property type="molecule type" value="Genomic_DNA"/>
</dbReference>
<dbReference type="InterPro" id="IPR025247">
    <property type="entry name" value="EcoRI-like_methylase"/>
</dbReference>
<evidence type="ECO:0000313" key="2">
    <source>
        <dbReference type="Proteomes" id="UP000029078"/>
    </source>
</evidence>
<dbReference type="InterPro" id="IPR002052">
    <property type="entry name" value="DNA_methylase_N6_adenine_CS"/>
</dbReference>
<accession>A0A087CPP5</accession>